<evidence type="ECO:0000313" key="2">
    <source>
        <dbReference type="EMBL" id="MYH62500.1"/>
    </source>
</evidence>
<dbReference type="PROSITE" id="PS51819">
    <property type="entry name" value="VOC"/>
    <property type="match status" value="1"/>
</dbReference>
<dbReference type="AlphaFoldDB" id="A0A6B1G218"/>
<dbReference type="Pfam" id="PF00903">
    <property type="entry name" value="Glyoxalase"/>
    <property type="match status" value="1"/>
</dbReference>
<dbReference type="InterPro" id="IPR029068">
    <property type="entry name" value="Glyas_Bleomycin-R_OHBP_Dase"/>
</dbReference>
<proteinExistence type="predicted"/>
<dbReference type="SUPFAM" id="SSF54593">
    <property type="entry name" value="Glyoxalase/Bleomycin resistance protein/Dihydroxybiphenyl dioxygenase"/>
    <property type="match status" value="1"/>
</dbReference>
<evidence type="ECO:0000259" key="1">
    <source>
        <dbReference type="PROSITE" id="PS51819"/>
    </source>
</evidence>
<feature type="domain" description="VOC" evidence="1">
    <location>
        <begin position="14"/>
        <end position="136"/>
    </location>
</feature>
<reference evidence="2" key="1">
    <citation type="submission" date="2019-09" db="EMBL/GenBank/DDBJ databases">
        <title>Characterisation of the sponge microbiome using genome-centric metagenomics.</title>
        <authorList>
            <person name="Engelberts J.P."/>
            <person name="Robbins S.J."/>
            <person name="De Goeij J.M."/>
            <person name="Aranda M."/>
            <person name="Bell S.C."/>
            <person name="Webster N.S."/>
        </authorList>
    </citation>
    <scope>NUCLEOTIDE SEQUENCE</scope>
    <source>
        <strain evidence="2">SB0675_bin_29</strain>
    </source>
</reference>
<gene>
    <name evidence="2" type="ORF">F4148_12335</name>
</gene>
<name>A0A6B1G218_9CHLR</name>
<comment type="caution">
    <text evidence="2">The sequence shown here is derived from an EMBL/GenBank/DDBJ whole genome shotgun (WGS) entry which is preliminary data.</text>
</comment>
<dbReference type="InterPro" id="IPR037523">
    <property type="entry name" value="VOC_core"/>
</dbReference>
<dbReference type="Gene3D" id="3.10.180.10">
    <property type="entry name" value="2,3-Dihydroxybiphenyl 1,2-Dioxygenase, domain 1"/>
    <property type="match status" value="1"/>
</dbReference>
<dbReference type="EMBL" id="VYDA01000442">
    <property type="protein sequence ID" value="MYH62500.1"/>
    <property type="molecule type" value="Genomic_DNA"/>
</dbReference>
<accession>A0A6B1G218</accession>
<sequence>MSLDSPMPPENAPTLTGSAPYFFIRDLDASLDYYCDVLGFTRPRLWGVPPTFAMPYRDGFIFMLKQVKDVSTITPNESRGGLWDAYVWVRNLRALHAEFEAKGAEFAYGLTHQHEYDNIEFAVRDPDGYVIAFGQGVEDEE</sequence>
<organism evidence="2">
    <name type="scientific">Caldilineaceae bacterium SB0675_bin_29</name>
    <dbReference type="NCBI Taxonomy" id="2605266"/>
    <lineage>
        <taxon>Bacteria</taxon>
        <taxon>Bacillati</taxon>
        <taxon>Chloroflexota</taxon>
        <taxon>Caldilineae</taxon>
        <taxon>Caldilineales</taxon>
        <taxon>Caldilineaceae</taxon>
    </lineage>
</organism>
<protein>
    <submittedName>
        <fullName evidence="2">Bleomycin resistance protein</fullName>
    </submittedName>
</protein>
<dbReference type="InterPro" id="IPR004360">
    <property type="entry name" value="Glyas_Fos-R_dOase_dom"/>
</dbReference>